<organism evidence="2 3">
    <name type="scientific">Xylaria flabelliformis</name>
    <dbReference type="NCBI Taxonomy" id="2512241"/>
    <lineage>
        <taxon>Eukaryota</taxon>
        <taxon>Fungi</taxon>
        <taxon>Dikarya</taxon>
        <taxon>Ascomycota</taxon>
        <taxon>Pezizomycotina</taxon>
        <taxon>Sordariomycetes</taxon>
        <taxon>Xylariomycetidae</taxon>
        <taxon>Xylariales</taxon>
        <taxon>Xylariaceae</taxon>
        <taxon>Xylaria</taxon>
    </lineage>
</organism>
<feature type="compositionally biased region" description="Basic and acidic residues" evidence="1">
    <location>
        <begin position="107"/>
        <end position="117"/>
    </location>
</feature>
<evidence type="ECO:0000313" key="3">
    <source>
        <dbReference type="Proteomes" id="UP000319160"/>
    </source>
</evidence>
<feature type="compositionally biased region" description="Polar residues" evidence="1">
    <location>
        <begin position="253"/>
        <end position="268"/>
    </location>
</feature>
<proteinExistence type="predicted"/>
<keyword evidence="3" id="KW-1185">Reference proteome</keyword>
<dbReference type="EMBL" id="VFLP01000058">
    <property type="protein sequence ID" value="TRX90186.1"/>
    <property type="molecule type" value="Genomic_DNA"/>
</dbReference>
<accession>A0A553HQE6</accession>
<evidence type="ECO:0000313" key="2">
    <source>
        <dbReference type="EMBL" id="TRX90186.1"/>
    </source>
</evidence>
<feature type="region of interest" description="Disordered" evidence="1">
    <location>
        <begin position="240"/>
        <end position="323"/>
    </location>
</feature>
<comment type="caution">
    <text evidence="2">The sequence shown here is derived from an EMBL/GenBank/DDBJ whole genome shotgun (WGS) entry which is preliminary data.</text>
</comment>
<feature type="region of interest" description="Disordered" evidence="1">
    <location>
        <begin position="100"/>
        <end position="127"/>
    </location>
</feature>
<protein>
    <submittedName>
        <fullName evidence="2">Uncharacterized protein</fullName>
    </submittedName>
</protein>
<dbReference type="OrthoDB" id="5235253at2759"/>
<evidence type="ECO:0000256" key="1">
    <source>
        <dbReference type="SAM" id="MobiDB-lite"/>
    </source>
</evidence>
<dbReference type="Proteomes" id="UP000319160">
    <property type="component" value="Unassembled WGS sequence"/>
</dbReference>
<sequence length="632" mass="71220">MRAPHHSFVSADTPEKGTAIEKGFVLVGSALQRRVSEQPNPVHLWDKDCSFASALGRRFFTSSEIRQSLKLVLSLAIYLKMFDMAELTRPGPGHRPSALTISTKTHCHPDSDLESRQARKSSKVRLAKPLSERKRRRIIKNTTRLIKRRNRLNRQILREVKKKNSDFDDDCLLRDKLRTKREILSKRERLHLKKRTRKLAKLKALWQRDPSSTRYNDYNLVRELFQRFERNLGPLLQEYTNRHTKKDDGNDRMSPSDSKSGSEWINTSESEDEQPHPSHAQNKNAAKDTKKGASLSPQTNRKKRKYEEEHTESKSSKRDVALDHGKNYEGLKSEDALISSRSGTPLGRGVLDTGGVSAVDSSFDRRRLDKMIEETFNNFDTLVYNTPNPPLGLRKKKHVYSGNPYDMSGALSIDPGPSQVKGDQSIATPTGETKIDLMNYCEPTKHSNSISAPGSHSEEETSGVDQFGFGSEQAQAGRNQNQYMTSPPDYSLRGVSTLFDSFLSRSNEDDGNPLGNGARLSSYQTRRKTPIPAPQPWTGLGISNPFTDHLPHTPPNRGRPGFLETASAPQMEGNALSLSETQVDGRRVSMSGFPRPDSSPLKGFPRSETDRKRHHKQKHGKKHSSDPATYTE</sequence>
<reference evidence="3" key="1">
    <citation type="submission" date="2019-06" db="EMBL/GenBank/DDBJ databases">
        <title>Draft genome sequence of the griseofulvin-producing fungus Xylaria cubensis strain G536.</title>
        <authorList>
            <person name="Mead M.E."/>
            <person name="Raja H.A."/>
            <person name="Steenwyk J.L."/>
            <person name="Knowles S.L."/>
            <person name="Oberlies N.H."/>
            <person name="Rokas A."/>
        </authorList>
    </citation>
    <scope>NUCLEOTIDE SEQUENCE [LARGE SCALE GENOMIC DNA]</scope>
    <source>
        <strain evidence="3">G536</strain>
    </source>
</reference>
<name>A0A553HQE6_9PEZI</name>
<feature type="region of interest" description="Disordered" evidence="1">
    <location>
        <begin position="503"/>
        <end position="632"/>
    </location>
</feature>
<feature type="compositionally biased region" description="Basic and acidic residues" evidence="1">
    <location>
        <begin position="305"/>
        <end position="323"/>
    </location>
</feature>
<feature type="compositionally biased region" description="Basic residues" evidence="1">
    <location>
        <begin position="612"/>
        <end position="622"/>
    </location>
</feature>
<dbReference type="AlphaFoldDB" id="A0A553HQE6"/>
<gene>
    <name evidence="2" type="ORF">FHL15_008914</name>
</gene>